<sequence>MFDTLLEKQDKIIFHLFQYLQKKNPCPLKEVSTELGLSLKSLKRYVTLWQQSKDPYSIGISFYIKNQVISASYSQENAQLFLSSLLNQSDTFQLLVKIIENPFDTFKSLEKKFYLSRATLQRRVQKMKPLLSNYNLWISFTTTPTLKGEETQIRYFSLLVSLLYDPPFELNEQTIYERYKEVQQNRITQGFAFYQSIQAPGKYYPIPFQINDFGLLFLWRQFTGLENLWLEPFLTEAVDFSLYAHTKLKEITLLSLSQKFHRLHSFCDFYSGSLLLAYEPLFLTNETKQLMYSFIKLLPNYQQLLIKHPELPVLYEKLLQYSTQKEKNKWNLLG</sequence>
<comment type="caution">
    <text evidence="2">The sequence shown here is derived from an EMBL/GenBank/DDBJ whole genome shotgun (WGS) entry which is preliminary data.</text>
</comment>
<evidence type="ECO:0000313" key="3">
    <source>
        <dbReference type="Proteomes" id="UP000029381"/>
    </source>
</evidence>
<accession>A0A091BZJ6</accession>
<name>A0A091BZJ6_9ENTE</name>
<dbReference type="Pfam" id="PF05043">
    <property type="entry name" value="Mga"/>
    <property type="match status" value="1"/>
</dbReference>
<feature type="domain" description="Mga helix-turn-helix" evidence="1">
    <location>
        <begin position="79"/>
        <end position="156"/>
    </location>
</feature>
<dbReference type="RefSeq" id="WP_028790301.1">
    <property type="nucleotide sequence ID" value="NZ_JPVT01000237.1"/>
</dbReference>
<gene>
    <name evidence="2" type="ORF">TMU3MR103_2124</name>
</gene>
<organism evidence="2 3">
    <name type="scientific">Tetragenococcus muriaticus 3MR10-3</name>
    <dbReference type="NCBI Taxonomy" id="1302648"/>
    <lineage>
        <taxon>Bacteria</taxon>
        <taxon>Bacillati</taxon>
        <taxon>Bacillota</taxon>
        <taxon>Bacilli</taxon>
        <taxon>Lactobacillales</taxon>
        <taxon>Enterococcaceae</taxon>
        <taxon>Tetragenococcus</taxon>
    </lineage>
</organism>
<proteinExistence type="predicted"/>
<evidence type="ECO:0000259" key="1">
    <source>
        <dbReference type="Pfam" id="PF05043"/>
    </source>
</evidence>
<protein>
    <recommendedName>
        <fullName evidence="1">Mga helix-turn-helix domain-containing protein</fullName>
    </recommendedName>
</protein>
<dbReference type="PATRIC" id="fig|1302648.3.peg.2077"/>
<evidence type="ECO:0000313" key="2">
    <source>
        <dbReference type="EMBL" id="KFN89227.1"/>
    </source>
</evidence>
<dbReference type="EMBL" id="JPVT01000237">
    <property type="protein sequence ID" value="KFN89227.1"/>
    <property type="molecule type" value="Genomic_DNA"/>
</dbReference>
<keyword evidence="3" id="KW-1185">Reference proteome</keyword>
<dbReference type="InterPro" id="IPR007737">
    <property type="entry name" value="Mga_HTH"/>
</dbReference>
<dbReference type="AlphaFoldDB" id="A0A091BZJ6"/>
<reference evidence="2 3" key="1">
    <citation type="submission" date="2014-08" db="EMBL/GenBank/DDBJ databases">
        <title>Genome sequence of Tetragenococcus muriaticus.</title>
        <authorList>
            <person name="Chuea-nongthon C."/>
            <person name="Rodtong S."/>
            <person name="Yongsawatdigul J."/>
            <person name="Steele J.L."/>
            <person name="Liu X.-y."/>
            <person name="Speers J."/>
            <person name="Glasner J.D."/>
            <person name="Neeno-Eckwall E.C."/>
        </authorList>
    </citation>
    <scope>NUCLEOTIDE SEQUENCE [LARGE SCALE GENOMIC DNA]</scope>
    <source>
        <strain evidence="2 3">3MR10-3</strain>
    </source>
</reference>
<dbReference type="Proteomes" id="UP000029381">
    <property type="component" value="Unassembled WGS sequence"/>
</dbReference>